<dbReference type="AlphaFoldDB" id="A0A1I3LJQ2"/>
<gene>
    <name evidence="1" type="ORF">SAMN05444682_10649</name>
</gene>
<sequence>MTMNRRAAIRTFLYIAGGTLVLPACFRESGKASIDLTNLSISEDDEQLLAELTETLIPATDTPGGKELLLHLFVLKMVDDCHTPEEQKQFTKGLSAFSTWSRKELGNEFAVADTDRRTALLGKIGESTDEDLKQFFSITKRRAIQGYLNSQYVMTNLVKYELVPGRYNGYAPA</sequence>
<protein>
    <submittedName>
        <fullName evidence="1">Gluconate 2-dehydrogenase subunit 3</fullName>
    </submittedName>
</protein>
<accession>A0A1I3LJQ2</accession>
<dbReference type="EMBL" id="FOQO01000006">
    <property type="protein sequence ID" value="SFI84760.1"/>
    <property type="molecule type" value="Genomic_DNA"/>
</dbReference>
<evidence type="ECO:0000313" key="2">
    <source>
        <dbReference type="Proteomes" id="UP000198670"/>
    </source>
</evidence>
<dbReference type="Pfam" id="PF13618">
    <property type="entry name" value="Gluconate_2-dh3"/>
    <property type="match status" value="1"/>
</dbReference>
<reference evidence="1 2" key="1">
    <citation type="submission" date="2016-10" db="EMBL/GenBank/DDBJ databases">
        <authorList>
            <person name="de Groot N.N."/>
        </authorList>
    </citation>
    <scope>NUCLEOTIDE SEQUENCE [LARGE SCALE GENOMIC DNA]</scope>
    <source>
        <strain evidence="1 2">RK1</strain>
    </source>
</reference>
<dbReference type="STRING" id="1477437.SAMN05444682_10649"/>
<dbReference type="InterPro" id="IPR027056">
    <property type="entry name" value="Gluconate_2DH_su3"/>
</dbReference>
<name>A0A1I3LJQ2_9SPHI</name>
<evidence type="ECO:0000313" key="1">
    <source>
        <dbReference type="EMBL" id="SFI84760.1"/>
    </source>
</evidence>
<proteinExistence type="predicted"/>
<keyword evidence="2" id="KW-1185">Reference proteome</keyword>
<dbReference type="Proteomes" id="UP000198670">
    <property type="component" value="Unassembled WGS sequence"/>
</dbReference>
<organism evidence="1 2">
    <name type="scientific">Parapedobacter indicus</name>
    <dbReference type="NCBI Taxonomy" id="1477437"/>
    <lineage>
        <taxon>Bacteria</taxon>
        <taxon>Pseudomonadati</taxon>
        <taxon>Bacteroidota</taxon>
        <taxon>Sphingobacteriia</taxon>
        <taxon>Sphingobacteriales</taxon>
        <taxon>Sphingobacteriaceae</taxon>
        <taxon>Parapedobacter</taxon>
    </lineage>
</organism>